<comment type="similarity">
    <text evidence="2">Belongs to the GSP F family.</text>
</comment>
<dbReference type="FunFam" id="1.20.81.30:FF:000001">
    <property type="entry name" value="Type II secretion system protein F"/>
    <property type="match status" value="1"/>
</dbReference>
<evidence type="ECO:0000313" key="11">
    <source>
        <dbReference type="Proteomes" id="UP000319342"/>
    </source>
</evidence>
<feature type="transmembrane region" description="Helical" evidence="8">
    <location>
        <begin position="382"/>
        <end position="403"/>
    </location>
</feature>
<feature type="domain" description="Type II secretion system protein GspF" evidence="9">
    <location>
        <begin position="279"/>
        <end position="401"/>
    </location>
</feature>
<evidence type="ECO:0000259" key="9">
    <source>
        <dbReference type="Pfam" id="PF00482"/>
    </source>
</evidence>
<dbReference type="PANTHER" id="PTHR30012:SF0">
    <property type="entry name" value="TYPE II SECRETION SYSTEM PROTEIN F-RELATED"/>
    <property type="match status" value="1"/>
</dbReference>
<dbReference type="PANTHER" id="PTHR30012">
    <property type="entry name" value="GENERAL SECRETION PATHWAY PROTEIN"/>
    <property type="match status" value="1"/>
</dbReference>
<dbReference type="InterPro" id="IPR003004">
    <property type="entry name" value="GspF/PilC"/>
</dbReference>
<evidence type="ECO:0000313" key="10">
    <source>
        <dbReference type="EMBL" id="QDU85036.1"/>
    </source>
</evidence>
<evidence type="ECO:0000256" key="1">
    <source>
        <dbReference type="ARBA" id="ARBA00004429"/>
    </source>
</evidence>
<comment type="subcellular location">
    <subcellularLocation>
        <location evidence="1">Cell inner membrane</location>
        <topology evidence="1">Multi-pass membrane protein</topology>
    </subcellularLocation>
</comment>
<keyword evidence="3" id="KW-1003">Cell membrane</keyword>
<keyword evidence="5 8" id="KW-0812">Transmembrane</keyword>
<evidence type="ECO:0000256" key="6">
    <source>
        <dbReference type="ARBA" id="ARBA00022989"/>
    </source>
</evidence>
<dbReference type="AlphaFoldDB" id="A0A518D0M7"/>
<protein>
    <submittedName>
        <fullName evidence="10">Type II secretion system protein F</fullName>
    </submittedName>
</protein>
<reference evidence="10 11" key="1">
    <citation type="submission" date="2019-02" db="EMBL/GenBank/DDBJ databases">
        <title>Deep-cultivation of Planctomycetes and their phenomic and genomic characterization uncovers novel biology.</title>
        <authorList>
            <person name="Wiegand S."/>
            <person name="Jogler M."/>
            <person name="Boedeker C."/>
            <person name="Pinto D."/>
            <person name="Vollmers J."/>
            <person name="Rivas-Marin E."/>
            <person name="Kohn T."/>
            <person name="Peeters S.H."/>
            <person name="Heuer A."/>
            <person name="Rast P."/>
            <person name="Oberbeckmann S."/>
            <person name="Bunk B."/>
            <person name="Jeske O."/>
            <person name="Meyerdierks A."/>
            <person name="Storesund J.E."/>
            <person name="Kallscheuer N."/>
            <person name="Luecker S."/>
            <person name="Lage O.M."/>
            <person name="Pohl T."/>
            <person name="Merkel B.J."/>
            <person name="Hornburger P."/>
            <person name="Mueller R.-W."/>
            <person name="Bruemmer F."/>
            <person name="Labrenz M."/>
            <person name="Spormann A.M."/>
            <person name="Op den Camp H."/>
            <person name="Overmann J."/>
            <person name="Amann R."/>
            <person name="Jetten M.S.M."/>
            <person name="Mascher T."/>
            <person name="Medema M.H."/>
            <person name="Devos D.P."/>
            <person name="Kaster A.-K."/>
            <person name="Ovreas L."/>
            <person name="Rohde M."/>
            <person name="Galperin M.Y."/>
            <person name="Jogler C."/>
        </authorList>
    </citation>
    <scope>NUCLEOTIDE SEQUENCE [LARGE SCALE GENOMIC DNA]</scope>
    <source>
        <strain evidence="10 11">Pla163</strain>
    </source>
</reference>
<dbReference type="PRINTS" id="PR00812">
    <property type="entry name" value="BCTERIALGSPF"/>
</dbReference>
<dbReference type="GO" id="GO:0005886">
    <property type="term" value="C:plasma membrane"/>
    <property type="evidence" value="ECO:0007669"/>
    <property type="project" value="UniProtKB-SubCell"/>
</dbReference>
<gene>
    <name evidence="10" type="primary">gspF</name>
    <name evidence="10" type="ORF">Pla163_21600</name>
</gene>
<dbReference type="Proteomes" id="UP000319342">
    <property type="component" value="Chromosome"/>
</dbReference>
<organism evidence="10 11">
    <name type="scientific">Rohdeia mirabilis</name>
    <dbReference type="NCBI Taxonomy" id="2528008"/>
    <lineage>
        <taxon>Bacteria</taxon>
        <taxon>Pseudomonadati</taxon>
        <taxon>Planctomycetota</taxon>
        <taxon>Planctomycetia</taxon>
        <taxon>Planctomycetia incertae sedis</taxon>
        <taxon>Rohdeia</taxon>
    </lineage>
</organism>
<keyword evidence="4" id="KW-0997">Cell inner membrane</keyword>
<keyword evidence="7 8" id="KW-0472">Membrane</keyword>
<accession>A0A518D0M7</accession>
<evidence type="ECO:0000256" key="4">
    <source>
        <dbReference type="ARBA" id="ARBA00022519"/>
    </source>
</evidence>
<feature type="transmembrane region" description="Helical" evidence="8">
    <location>
        <begin position="176"/>
        <end position="198"/>
    </location>
</feature>
<name>A0A518D0M7_9BACT</name>
<dbReference type="Gene3D" id="1.20.81.30">
    <property type="entry name" value="Type II secretion system (T2SS), domain F"/>
    <property type="match status" value="2"/>
</dbReference>
<dbReference type="RefSeq" id="WP_419185802.1">
    <property type="nucleotide sequence ID" value="NZ_CP036290.1"/>
</dbReference>
<keyword evidence="6 8" id="KW-1133">Transmembrane helix</keyword>
<evidence type="ECO:0000256" key="8">
    <source>
        <dbReference type="SAM" id="Phobius"/>
    </source>
</evidence>
<dbReference type="InterPro" id="IPR018076">
    <property type="entry name" value="T2SS_GspF_dom"/>
</dbReference>
<evidence type="ECO:0000256" key="3">
    <source>
        <dbReference type="ARBA" id="ARBA00022475"/>
    </source>
</evidence>
<dbReference type="Pfam" id="PF00482">
    <property type="entry name" value="T2SSF"/>
    <property type="match status" value="2"/>
</dbReference>
<evidence type="ECO:0000256" key="5">
    <source>
        <dbReference type="ARBA" id="ARBA00022692"/>
    </source>
</evidence>
<evidence type="ECO:0000256" key="2">
    <source>
        <dbReference type="ARBA" id="ARBA00005745"/>
    </source>
</evidence>
<keyword evidence="11" id="KW-1185">Reference proteome</keyword>
<dbReference type="EMBL" id="CP036290">
    <property type="protein sequence ID" value="QDU85036.1"/>
    <property type="molecule type" value="Genomic_DNA"/>
</dbReference>
<feature type="domain" description="Type II secretion system protein GspF" evidence="9">
    <location>
        <begin position="76"/>
        <end position="199"/>
    </location>
</feature>
<feature type="transmembrane region" description="Helical" evidence="8">
    <location>
        <begin position="233"/>
        <end position="257"/>
    </location>
</feature>
<evidence type="ECO:0000256" key="7">
    <source>
        <dbReference type="ARBA" id="ARBA00023136"/>
    </source>
</evidence>
<dbReference type="InterPro" id="IPR042094">
    <property type="entry name" value="T2SS_GspF_sf"/>
</dbReference>
<sequence length="409" mass="43999">MPPEVAGATSALPRLFEYRARRVDGSEAEGRASALDPLDLDRQLARDGLTLISAKPSRLADAARGLTLSQRDLVAFSSQLATMIQAGLPLLTSLQHLAAHTRSKNCRLIVASVLRQIEGGSSLAEALGNHPAAFPSTYVTMVRSGELSAGLPDVLRRQGDYLEWVREVKGMTKQALIYPTALSIAICGLVVILITFLIPRLIGLFPGGPEDLPEQTRQVMALSDFLVGNWIEIATGLALAGVTFWFLLGVTNVRLFLSRMLLRVPRIGSLLNMISIARFSTTAAALHQSGCEILRTLEIAGGSCGNAYLEHCFVRVSKEVRGGRSISESMAEIPDLDPFLVQLTSVGETSGRLGECLEQVATSYNAEVPRVVKWALGLIEPAVIIGGGLIVGYLLLAALLPVFKIYETL</sequence>
<proteinExistence type="inferred from homology"/>